<accession>A6GD12</accession>
<reference evidence="1 2" key="1">
    <citation type="submission" date="2007-06" db="EMBL/GenBank/DDBJ databases">
        <authorList>
            <person name="Shimkets L."/>
            <person name="Ferriera S."/>
            <person name="Johnson J."/>
            <person name="Kravitz S."/>
            <person name="Beeson K."/>
            <person name="Sutton G."/>
            <person name="Rogers Y.-H."/>
            <person name="Friedman R."/>
            <person name="Frazier M."/>
            <person name="Venter J.C."/>
        </authorList>
    </citation>
    <scope>NUCLEOTIDE SEQUENCE [LARGE SCALE GENOMIC DNA]</scope>
    <source>
        <strain evidence="1 2">SIR-1</strain>
    </source>
</reference>
<evidence type="ECO:0000313" key="2">
    <source>
        <dbReference type="Proteomes" id="UP000005801"/>
    </source>
</evidence>
<dbReference type="InterPro" id="IPR032675">
    <property type="entry name" value="LRR_dom_sf"/>
</dbReference>
<organism evidence="1 2">
    <name type="scientific">Plesiocystis pacifica SIR-1</name>
    <dbReference type="NCBI Taxonomy" id="391625"/>
    <lineage>
        <taxon>Bacteria</taxon>
        <taxon>Pseudomonadati</taxon>
        <taxon>Myxococcota</taxon>
        <taxon>Polyangia</taxon>
        <taxon>Nannocystales</taxon>
        <taxon>Nannocystaceae</taxon>
        <taxon>Plesiocystis</taxon>
    </lineage>
</organism>
<name>A6GD12_9BACT</name>
<gene>
    <name evidence="1" type="ORF">PPSIR1_42281</name>
</gene>
<proteinExistence type="predicted"/>
<dbReference type="EMBL" id="ABCS01000069">
    <property type="protein sequence ID" value="EDM76250.1"/>
    <property type="molecule type" value="Genomic_DNA"/>
</dbReference>
<dbReference type="RefSeq" id="WP_006974603.1">
    <property type="nucleotide sequence ID" value="NZ_ABCS01000069.1"/>
</dbReference>
<sequence length="405" mass="44668">MATIEMPAFDAPDDSWLVYADALQAAGDPRGELIAINHAIATNTGAKGQSSKSERAALLKEHAEAIYGSLGDQLGPFEIEWKWCVVERLTLTVEPRHDLAALAKALLASPILEQLQALRLVVKTPTETVVKLGPVLETLAAGLPESCTSLEIIDERAQRSRILVSADYDPSSNLVELGSLDTLWSMKQLESLRLVVADTEQIELGTIDAPALREFAFLGLRWAQPYSGSSRMAQTLAEASWPKLESLALRIPETYTYSWPEQYGAYRPVARYDEENEYYDDYYDDDGYHEDVNWSAEFGGLLQALRKTPLRRLSMTSFASSANLLRAFSDHGLPETLKVLDLSESDLNDENVEWFTSNAGLLAQLDSLDLSDTLISDPSPLAALDCEVVHSTGSGARYRFSVGME</sequence>
<dbReference type="Proteomes" id="UP000005801">
    <property type="component" value="Unassembled WGS sequence"/>
</dbReference>
<keyword evidence="2" id="KW-1185">Reference proteome</keyword>
<comment type="caution">
    <text evidence="1">The sequence shown here is derived from an EMBL/GenBank/DDBJ whole genome shotgun (WGS) entry which is preliminary data.</text>
</comment>
<dbReference type="SUPFAM" id="SSF52047">
    <property type="entry name" value="RNI-like"/>
    <property type="match status" value="1"/>
</dbReference>
<dbReference type="Gene3D" id="3.80.10.10">
    <property type="entry name" value="Ribonuclease Inhibitor"/>
    <property type="match status" value="1"/>
</dbReference>
<dbReference type="AlphaFoldDB" id="A6GD12"/>
<evidence type="ECO:0000313" key="1">
    <source>
        <dbReference type="EMBL" id="EDM76250.1"/>
    </source>
</evidence>
<protein>
    <submittedName>
        <fullName evidence="1">WGR domain protein</fullName>
    </submittedName>
</protein>